<dbReference type="PANTHER" id="PTHR43686:SF1">
    <property type="entry name" value="AMINOTRAN_5 DOMAIN-CONTAINING PROTEIN"/>
    <property type="match status" value="1"/>
</dbReference>
<proteinExistence type="predicted"/>
<dbReference type="RefSeq" id="WP_203924687.1">
    <property type="nucleotide sequence ID" value="NZ_BONZ01000123.1"/>
</dbReference>
<dbReference type="InterPro" id="IPR000192">
    <property type="entry name" value="Aminotrans_V_dom"/>
</dbReference>
<accession>A0A8J3R4R7</accession>
<feature type="region of interest" description="Disordered" evidence="1">
    <location>
        <begin position="459"/>
        <end position="488"/>
    </location>
</feature>
<gene>
    <name evidence="3" type="ORF">Raf01_94770</name>
</gene>
<dbReference type="GO" id="GO:0008483">
    <property type="term" value="F:transaminase activity"/>
    <property type="evidence" value="ECO:0007669"/>
    <property type="project" value="UniProtKB-KW"/>
</dbReference>
<dbReference type="InterPro" id="IPR015424">
    <property type="entry name" value="PyrdxlP-dep_Trfase"/>
</dbReference>
<dbReference type="Proteomes" id="UP000642748">
    <property type="component" value="Unassembled WGS sequence"/>
</dbReference>
<name>A0A8J3R4R7_9ACTN</name>
<evidence type="ECO:0000313" key="3">
    <source>
        <dbReference type="EMBL" id="GIH21305.1"/>
    </source>
</evidence>
<dbReference type="Pfam" id="PF00266">
    <property type="entry name" value="Aminotran_5"/>
    <property type="match status" value="1"/>
</dbReference>
<comment type="caution">
    <text evidence="3">The sequence shown here is derived from an EMBL/GenBank/DDBJ whole genome shotgun (WGS) entry which is preliminary data.</text>
</comment>
<evidence type="ECO:0000256" key="1">
    <source>
        <dbReference type="SAM" id="MobiDB-lite"/>
    </source>
</evidence>
<dbReference type="Gene3D" id="3.90.1150.10">
    <property type="entry name" value="Aspartate Aminotransferase, domain 1"/>
    <property type="match status" value="1"/>
</dbReference>
<keyword evidence="3" id="KW-0808">Transferase</keyword>
<dbReference type="InterPro" id="IPR015421">
    <property type="entry name" value="PyrdxlP-dep_Trfase_major"/>
</dbReference>
<dbReference type="AlphaFoldDB" id="A0A8J3R4R7"/>
<keyword evidence="3" id="KW-0032">Aminotransferase</keyword>
<evidence type="ECO:0000259" key="2">
    <source>
        <dbReference type="Pfam" id="PF00266"/>
    </source>
</evidence>
<dbReference type="InterPro" id="IPR015422">
    <property type="entry name" value="PyrdxlP-dep_Trfase_small"/>
</dbReference>
<dbReference type="PANTHER" id="PTHR43686">
    <property type="entry name" value="SULFURTRANSFERASE-RELATED"/>
    <property type="match status" value="1"/>
</dbReference>
<dbReference type="EMBL" id="BONZ01000123">
    <property type="protein sequence ID" value="GIH21305.1"/>
    <property type="molecule type" value="Genomic_DNA"/>
</dbReference>
<keyword evidence="4" id="KW-1185">Reference proteome</keyword>
<dbReference type="Gene3D" id="3.40.640.10">
    <property type="entry name" value="Type I PLP-dependent aspartate aminotransferase-like (Major domain)"/>
    <property type="match status" value="1"/>
</dbReference>
<organism evidence="3 4">
    <name type="scientific">Rugosimonospora africana</name>
    <dbReference type="NCBI Taxonomy" id="556532"/>
    <lineage>
        <taxon>Bacteria</taxon>
        <taxon>Bacillati</taxon>
        <taxon>Actinomycetota</taxon>
        <taxon>Actinomycetes</taxon>
        <taxon>Micromonosporales</taxon>
        <taxon>Micromonosporaceae</taxon>
        <taxon>Rugosimonospora</taxon>
    </lineage>
</organism>
<feature type="domain" description="Aminotransferase class V" evidence="2">
    <location>
        <begin position="35"/>
        <end position="389"/>
    </location>
</feature>
<protein>
    <submittedName>
        <fullName evidence="3">Aminotransferase</fullName>
    </submittedName>
</protein>
<reference evidence="3" key="1">
    <citation type="submission" date="2021-01" db="EMBL/GenBank/DDBJ databases">
        <title>Whole genome shotgun sequence of Rugosimonospora africana NBRC 104875.</title>
        <authorList>
            <person name="Komaki H."/>
            <person name="Tamura T."/>
        </authorList>
    </citation>
    <scope>NUCLEOTIDE SEQUENCE</scope>
    <source>
        <strain evidence="3">NBRC 104875</strain>
    </source>
</reference>
<sequence length="593" mass="63906">MTRYPPDELAARIRAAVIGDGDVLDGPYGPRRITYADYTASGRALTFVEDHIRRTVLPTYANTHTESSATGRRTAELREAARSTIHRAVGGSPDHLVIFCGSGSTAAVDKLARLLVPGRAATRPVVLVGPYEHHSNELQWRESVAEVVAIGADDNGRIDRADLRTRLAESAGRTRVIGAFSAASNVTGILSDTAGISAVLHEYGALAVWDYTAAAPSTRIAMADGMDAVVFSPHKFVGGPQTPGVLVVRRELIDSVVPSTPGGGTIAFVDPSGALYADDPVAREEGGTPAIVESIRAGAVVALQQAVGAEYIRDRGEYWWRRARQRWSANPHLEILGNLDAPRMPIVSFRIHRDGRVLHHNFVVALLNDLFGIQARGGCSCAGPYGHRLLRITPRRSAALRAQAAQGYLGVKPGWTRVNFSYFISDTVGEYLIDAVDLVARYAHRLLIDYRFDPRSGHWRHRTQPASPARDVVAAMLDPDPPPRTLPESALASHLEDALALLLARPDGIADGPTLLPDAFEELRDFHLPPSCVADVSDQSGSARLTPRRDPDQSSDKSGAGPTPRRDPDQSSDKSGAGPTPRRDSDQPAGRLP</sequence>
<evidence type="ECO:0000313" key="4">
    <source>
        <dbReference type="Proteomes" id="UP000642748"/>
    </source>
</evidence>
<feature type="region of interest" description="Disordered" evidence="1">
    <location>
        <begin position="531"/>
        <end position="593"/>
    </location>
</feature>
<dbReference type="SUPFAM" id="SSF53383">
    <property type="entry name" value="PLP-dependent transferases"/>
    <property type="match status" value="1"/>
</dbReference>